<feature type="signal peptide" evidence="1">
    <location>
        <begin position="1"/>
        <end position="21"/>
    </location>
</feature>
<accession>A0A422QFM3</accession>
<evidence type="ECO:0000313" key="3">
    <source>
        <dbReference type="Proteomes" id="UP000283254"/>
    </source>
</evidence>
<gene>
    <name evidence="2" type="ORF">NM04_21720</name>
</gene>
<sequence length="404" mass="42965">MKKTTPSSLTLAVLFALAGCAAPGGAPVDDKVDNNHRRLLTLDAHLDTPVHFGRAGWDFGGRHDPAVEVAQVDLGRMREGSLDGGFFAIFTDQGPLTPEGYAAARAHALARSQLIDTTLARHADRIGVATTAAEARRLDAAGKLVAFKSIENSYPLGDGAAAMATLADFQRQGVRLVGIVHSKNNQFADSSTDKPAWNGLSPLGRDWVREMNRLGMVIDASHASDATVDQMLALSASPLLLSHSNSRTSFDHPRNIDDARIRKIAAGGGAICASTIYLSELKMGPLRAALFDRLEHIGTLAPLDQAALSRDWLALDLVEPLWQTSFEQYIASLKHLIAVAGIDHVCMGADFDGGGGLAGLDNVAQLPRITERLKADGMSDADLAKLWSGNLLRVLEAAEKGGSL</sequence>
<feature type="chain" id="PRO_5019381391" evidence="1">
    <location>
        <begin position="22"/>
        <end position="404"/>
    </location>
</feature>
<dbReference type="AlphaFoldDB" id="A0A422QFM3"/>
<dbReference type="InterPro" id="IPR008257">
    <property type="entry name" value="Pept_M19"/>
</dbReference>
<name>A0A422QFM3_9BURK</name>
<dbReference type="Proteomes" id="UP000283254">
    <property type="component" value="Unassembled WGS sequence"/>
</dbReference>
<dbReference type="OrthoDB" id="9804920at2"/>
<dbReference type="Pfam" id="PF01244">
    <property type="entry name" value="Peptidase_M19"/>
    <property type="match status" value="1"/>
</dbReference>
<dbReference type="PROSITE" id="PS51365">
    <property type="entry name" value="RENAL_DIPEPTIDASE_2"/>
    <property type="match status" value="1"/>
</dbReference>
<dbReference type="PANTHER" id="PTHR10443:SF12">
    <property type="entry name" value="DIPEPTIDASE"/>
    <property type="match status" value="1"/>
</dbReference>
<dbReference type="GO" id="GO:0070573">
    <property type="term" value="F:metallodipeptidase activity"/>
    <property type="evidence" value="ECO:0007669"/>
    <property type="project" value="InterPro"/>
</dbReference>
<dbReference type="Gene3D" id="3.20.20.140">
    <property type="entry name" value="Metal-dependent hydrolases"/>
    <property type="match status" value="1"/>
</dbReference>
<reference evidence="2" key="1">
    <citation type="submission" date="2014-10" db="EMBL/GenBank/DDBJ databases">
        <title>Massilia sp. genome.</title>
        <authorList>
            <person name="Xu B."/>
            <person name="Dai L."/>
            <person name="Huang Z."/>
        </authorList>
    </citation>
    <scope>NUCLEOTIDE SEQUENCE [LARGE SCALE GENOMIC DNA]</scope>
    <source>
        <strain evidence="2">CFS-1</strain>
    </source>
</reference>
<dbReference type="SUPFAM" id="SSF51556">
    <property type="entry name" value="Metallo-dependent hydrolases"/>
    <property type="match status" value="1"/>
</dbReference>
<protein>
    <submittedName>
        <fullName evidence="2">Peptidase M19</fullName>
    </submittedName>
</protein>
<dbReference type="PANTHER" id="PTHR10443">
    <property type="entry name" value="MICROSOMAL DIPEPTIDASE"/>
    <property type="match status" value="1"/>
</dbReference>
<dbReference type="PROSITE" id="PS51257">
    <property type="entry name" value="PROKAR_LIPOPROTEIN"/>
    <property type="match status" value="1"/>
</dbReference>
<dbReference type="GO" id="GO:0006508">
    <property type="term" value="P:proteolysis"/>
    <property type="evidence" value="ECO:0007669"/>
    <property type="project" value="InterPro"/>
</dbReference>
<dbReference type="InterPro" id="IPR032466">
    <property type="entry name" value="Metal_Hydrolase"/>
</dbReference>
<dbReference type="RefSeq" id="WP_123071486.1">
    <property type="nucleotide sequence ID" value="NZ_JSAB01000302.1"/>
</dbReference>
<dbReference type="Gene3D" id="1.10.287.650">
    <property type="entry name" value="L27 domain"/>
    <property type="match status" value="1"/>
</dbReference>
<keyword evidence="1" id="KW-0732">Signal</keyword>
<evidence type="ECO:0000313" key="2">
    <source>
        <dbReference type="EMBL" id="RNF28734.1"/>
    </source>
</evidence>
<evidence type="ECO:0000256" key="1">
    <source>
        <dbReference type="SAM" id="SignalP"/>
    </source>
</evidence>
<keyword evidence="3" id="KW-1185">Reference proteome</keyword>
<comment type="caution">
    <text evidence="2">The sequence shown here is derived from an EMBL/GenBank/DDBJ whole genome shotgun (WGS) entry which is preliminary data.</text>
</comment>
<proteinExistence type="predicted"/>
<organism evidence="2 3">
    <name type="scientific">Massilia aurea</name>
    <dbReference type="NCBI Taxonomy" id="373040"/>
    <lineage>
        <taxon>Bacteria</taxon>
        <taxon>Pseudomonadati</taxon>
        <taxon>Pseudomonadota</taxon>
        <taxon>Betaproteobacteria</taxon>
        <taxon>Burkholderiales</taxon>
        <taxon>Oxalobacteraceae</taxon>
        <taxon>Telluria group</taxon>
        <taxon>Massilia</taxon>
    </lineage>
</organism>
<dbReference type="EMBL" id="JSAB01000302">
    <property type="protein sequence ID" value="RNF28734.1"/>
    <property type="molecule type" value="Genomic_DNA"/>
</dbReference>